<dbReference type="PANTHER" id="PTHR21000:SF5">
    <property type="entry name" value="DIHYDROXY-ACID DEHYDRATASE, MITOCHONDRIAL"/>
    <property type="match status" value="1"/>
</dbReference>
<keyword evidence="8 15" id="KW-0411">Iron-sulfur</keyword>
<keyword evidence="4 15" id="KW-0001">2Fe-2S</keyword>
<dbReference type="InterPro" id="IPR037237">
    <property type="entry name" value="IlvD/EDD_N"/>
</dbReference>
<keyword evidence="6 15" id="KW-0460">Magnesium</keyword>
<feature type="binding site" evidence="15">
    <location>
        <position position="453"/>
    </location>
    <ligand>
        <name>Mg(2+)</name>
        <dbReference type="ChEBI" id="CHEBI:18420"/>
    </ligand>
</feature>
<dbReference type="InterPro" id="IPR050165">
    <property type="entry name" value="DHAD_IlvD/Edd"/>
</dbReference>
<dbReference type="GO" id="GO:0009097">
    <property type="term" value="P:isoleucine biosynthetic process"/>
    <property type="evidence" value="ECO:0007669"/>
    <property type="project" value="UniProtKB-UniRule"/>
</dbReference>
<dbReference type="RefSeq" id="WP_379769386.1">
    <property type="nucleotide sequence ID" value="NZ_JBHSXI010000015.1"/>
</dbReference>
<dbReference type="HAMAP" id="MF_00012">
    <property type="entry name" value="IlvD"/>
    <property type="match status" value="1"/>
</dbReference>
<evidence type="ECO:0000256" key="15">
    <source>
        <dbReference type="HAMAP-Rule" id="MF_00012"/>
    </source>
</evidence>
<dbReference type="SUPFAM" id="SSF143975">
    <property type="entry name" value="IlvD/EDD N-terminal domain-like"/>
    <property type="match status" value="1"/>
</dbReference>
<dbReference type="PROSITE" id="PS00887">
    <property type="entry name" value="ILVD_EDD_2"/>
    <property type="match status" value="1"/>
</dbReference>
<evidence type="ECO:0000256" key="7">
    <source>
        <dbReference type="ARBA" id="ARBA00023004"/>
    </source>
</evidence>
<protein>
    <recommendedName>
        <fullName evidence="14 15">Dihydroxy-acid dehydratase</fullName>
        <shortName evidence="15">DAD</shortName>
        <ecNumber evidence="14 15">4.2.1.9</ecNumber>
    </recommendedName>
</protein>
<dbReference type="Proteomes" id="UP001596333">
    <property type="component" value="Unassembled WGS sequence"/>
</dbReference>
<evidence type="ECO:0000256" key="4">
    <source>
        <dbReference type="ARBA" id="ARBA00022714"/>
    </source>
</evidence>
<dbReference type="AlphaFoldDB" id="A0ABD5URK1"/>
<feature type="modified residue" description="N6-carboxylysine" evidence="15">
    <location>
        <position position="132"/>
    </location>
</feature>
<comment type="catalytic activity">
    <reaction evidence="15">
        <text>(2R,3R)-2,3-dihydroxy-3-methylpentanoate = (S)-3-methyl-2-oxopentanoate + H2O</text>
        <dbReference type="Rhea" id="RHEA:27694"/>
        <dbReference type="ChEBI" id="CHEBI:15377"/>
        <dbReference type="ChEBI" id="CHEBI:35146"/>
        <dbReference type="ChEBI" id="CHEBI:49258"/>
        <dbReference type="EC" id="4.2.1.9"/>
    </reaction>
</comment>
<organism evidence="18 19">
    <name type="scientific">Halorubrum trueperi</name>
    <dbReference type="NCBI Taxonomy" id="2004704"/>
    <lineage>
        <taxon>Archaea</taxon>
        <taxon>Methanobacteriati</taxon>
        <taxon>Methanobacteriota</taxon>
        <taxon>Stenosarchaea group</taxon>
        <taxon>Halobacteria</taxon>
        <taxon>Halobacteriales</taxon>
        <taxon>Haloferacaceae</taxon>
        <taxon>Halorubrum</taxon>
    </lineage>
</organism>
<keyword evidence="19" id="KW-1185">Reference proteome</keyword>
<evidence type="ECO:0000256" key="9">
    <source>
        <dbReference type="ARBA" id="ARBA00023239"/>
    </source>
</evidence>
<gene>
    <name evidence="15 18" type="primary">ilvD</name>
    <name evidence="18" type="ORF">ACFQEY_13370</name>
</gene>
<dbReference type="PROSITE" id="PS00886">
    <property type="entry name" value="ILVD_EDD_1"/>
    <property type="match status" value="1"/>
</dbReference>
<comment type="pathway">
    <text evidence="12 15">Amino-acid biosynthesis; L-valine biosynthesis; L-valine from pyruvate: step 3/4.</text>
</comment>
<dbReference type="InterPro" id="IPR000581">
    <property type="entry name" value="ILV_EDD_N"/>
</dbReference>
<dbReference type="InterPro" id="IPR020558">
    <property type="entry name" value="DiOHA_6PGluconate_deHydtase_CS"/>
</dbReference>
<evidence type="ECO:0000256" key="5">
    <source>
        <dbReference type="ARBA" id="ARBA00022723"/>
    </source>
</evidence>
<evidence type="ECO:0000313" key="19">
    <source>
        <dbReference type="Proteomes" id="UP001596333"/>
    </source>
</evidence>
<comment type="catalytic activity">
    <reaction evidence="11">
        <text>(2R)-2,3-dihydroxy-3-methylbutanoate = 3-methyl-2-oxobutanoate + H2O</text>
        <dbReference type="Rhea" id="RHEA:24809"/>
        <dbReference type="ChEBI" id="CHEBI:11851"/>
        <dbReference type="ChEBI" id="CHEBI:15377"/>
        <dbReference type="ChEBI" id="CHEBI:49072"/>
        <dbReference type="EC" id="4.2.1.9"/>
    </reaction>
    <physiologicalReaction direction="left-to-right" evidence="11">
        <dbReference type="Rhea" id="RHEA:24810"/>
    </physiologicalReaction>
</comment>
<evidence type="ECO:0000256" key="14">
    <source>
        <dbReference type="ARBA" id="ARBA00029490"/>
    </source>
</evidence>
<dbReference type="InterPro" id="IPR056740">
    <property type="entry name" value="ILV_EDD_C"/>
</dbReference>
<feature type="binding site" description="via carbamate group" evidence="15">
    <location>
        <position position="132"/>
    </location>
    <ligand>
        <name>Mg(2+)</name>
        <dbReference type="ChEBI" id="CHEBI:18420"/>
    </ligand>
</feature>
<sequence length="568" mass="60341">MAINKLFVPEKLRSQEVTEGVERAPHRAMFYGMDLTEEDLKKPLIGVPNPAAEITPCNVHLDDIASAAKRGISNAGGTPLEFGTVTISDGISTGHDGNRTSLVSREIIADSVELVAEGEKLDGLVTVAGCDKNLPGMMMAAARLNIPCVFLYGGTRLPGEYKGEPVTMQDIEEALGKYSKGEISADEIKEFEKVICPGPGSCAGMYTANTMATIAETLGIAPLGSATPPAVSDERRDVGVEAGELLMEALESDIRPLDVLTYEAFENAITVLNAVGGSTNAVLHLLAMANEAGVDLDIETFDRISRETPHITNLKPGGTFHMVDLHSEGGVPVILRRLYEGGHLHGNTKRLTGKTLAEALDNVSLPNTDSTVVTPLDDPIHKQGAIVVLFGNIAPEGAVLKVTGESSFSIEGPARVFDNQENADAAVRNGEINSGDVIIIRYEGPRAGPGMREMIMTTTAIVGQGFEDDVALVTDGRFSGATRGPMIGHVAPEAFDGGPLAIVEEGDTVTIDIPERRLDIDVSEKEINNRLDDWTPPASDDSSGVLAKYGSMFESASEGAITKPRWNK</sequence>
<dbReference type="GO" id="GO:0000287">
    <property type="term" value="F:magnesium ion binding"/>
    <property type="evidence" value="ECO:0007669"/>
    <property type="project" value="UniProtKB-UniRule"/>
</dbReference>
<dbReference type="NCBIfam" id="TIGR00110">
    <property type="entry name" value="ilvD"/>
    <property type="match status" value="1"/>
</dbReference>
<evidence type="ECO:0000256" key="2">
    <source>
        <dbReference type="ARBA" id="ARBA00006486"/>
    </source>
</evidence>
<dbReference type="NCBIfam" id="NF002068">
    <property type="entry name" value="PRK00911.1"/>
    <property type="match status" value="1"/>
</dbReference>
<name>A0ABD5URK1_9EURY</name>
<evidence type="ECO:0000259" key="16">
    <source>
        <dbReference type="Pfam" id="PF00920"/>
    </source>
</evidence>
<dbReference type="Pfam" id="PF00920">
    <property type="entry name" value="ILVD_EDD_N"/>
    <property type="match status" value="1"/>
</dbReference>
<evidence type="ECO:0000256" key="12">
    <source>
        <dbReference type="ARBA" id="ARBA00029436"/>
    </source>
</evidence>
<comment type="similarity">
    <text evidence="2 15">Belongs to the IlvD/Edd family.</text>
</comment>
<comment type="subunit">
    <text evidence="15">Homodimer.</text>
</comment>
<comment type="function">
    <text evidence="15">Functions in the biosynthesis of branched-chain amino acids. Catalyzes the dehydration of (2R,3R)-2,3-dihydroxy-3-methylpentanoate (2,3-dihydroxy-3-methylvalerate) into 2-oxo-3-methylpentanoate (2-oxo-3-methylvalerate) and of (2R)-2,3-dihydroxy-3-methylbutanoate (2,3-dihydroxyisovalerate) into 2-oxo-3-methylbutanoate (2-oxoisovalerate), the penultimate precursor to L-isoleucine and L-valine, respectively.</text>
</comment>
<dbReference type="InterPro" id="IPR042096">
    <property type="entry name" value="Dihydro-acid_dehy_C"/>
</dbReference>
<evidence type="ECO:0000256" key="10">
    <source>
        <dbReference type="ARBA" id="ARBA00023304"/>
    </source>
</evidence>
<accession>A0ABD5URK1</accession>
<reference evidence="18 19" key="1">
    <citation type="journal article" date="2019" name="Int. J. Syst. Evol. Microbiol.">
        <title>The Global Catalogue of Microorganisms (GCM) 10K type strain sequencing project: providing services to taxonomists for standard genome sequencing and annotation.</title>
        <authorList>
            <consortium name="The Broad Institute Genomics Platform"/>
            <consortium name="The Broad Institute Genome Sequencing Center for Infectious Disease"/>
            <person name="Wu L."/>
            <person name="Ma J."/>
        </authorList>
    </citation>
    <scope>NUCLEOTIDE SEQUENCE [LARGE SCALE GENOMIC DNA]</scope>
    <source>
        <strain evidence="18 19">Y73</strain>
    </source>
</reference>
<evidence type="ECO:0000256" key="13">
    <source>
        <dbReference type="ARBA" id="ARBA00029437"/>
    </source>
</evidence>
<evidence type="ECO:0000256" key="11">
    <source>
        <dbReference type="ARBA" id="ARBA00029304"/>
    </source>
</evidence>
<comment type="cofactor">
    <cofactor evidence="1 15">
        <name>Mg(2+)</name>
        <dbReference type="ChEBI" id="CHEBI:18420"/>
    </cofactor>
</comment>
<proteinExistence type="inferred from homology"/>
<comment type="cofactor">
    <cofactor evidence="15">
        <name>[2Fe-2S] cluster</name>
        <dbReference type="ChEBI" id="CHEBI:190135"/>
    </cofactor>
    <text evidence="15">Binds 1 [2Fe-2S] cluster per subunit. This cluster acts as a Lewis acid cofactor.</text>
</comment>
<comment type="pathway">
    <text evidence="13 15">Amino-acid biosynthesis; L-isoleucine biosynthesis; L-isoleucine from 2-oxobutanoate: step 3/4.</text>
</comment>
<feature type="binding site" evidence="15">
    <location>
        <position position="89"/>
    </location>
    <ligand>
        <name>Mg(2+)</name>
        <dbReference type="ChEBI" id="CHEBI:18420"/>
    </ligand>
</feature>
<dbReference type="InterPro" id="IPR004404">
    <property type="entry name" value="DihydroxyA_deHydtase"/>
</dbReference>
<evidence type="ECO:0000313" key="18">
    <source>
        <dbReference type="EMBL" id="MFC6889992.1"/>
    </source>
</evidence>
<comment type="caution">
    <text evidence="18">The sequence shown here is derived from an EMBL/GenBank/DDBJ whole genome shotgun (WGS) entry which is preliminary data.</text>
</comment>
<keyword evidence="5 15" id="KW-0479">Metal-binding</keyword>
<evidence type="ECO:0000256" key="8">
    <source>
        <dbReference type="ARBA" id="ARBA00023014"/>
    </source>
</evidence>
<dbReference type="EC" id="4.2.1.9" evidence="14 15"/>
<feature type="binding site" evidence="15">
    <location>
        <position position="57"/>
    </location>
    <ligand>
        <name>[2Fe-2S] cluster</name>
        <dbReference type="ChEBI" id="CHEBI:190135"/>
    </ligand>
</feature>
<dbReference type="GO" id="GO:0051537">
    <property type="term" value="F:2 iron, 2 sulfur cluster binding"/>
    <property type="evidence" value="ECO:0007669"/>
    <property type="project" value="UniProtKB-UniRule"/>
</dbReference>
<dbReference type="FunFam" id="3.50.30.80:FF:000001">
    <property type="entry name" value="Dihydroxy-acid dehydratase"/>
    <property type="match status" value="1"/>
</dbReference>
<dbReference type="Pfam" id="PF24877">
    <property type="entry name" value="ILV_EDD_C"/>
    <property type="match status" value="1"/>
</dbReference>
<feature type="domain" description="Dihydroxy-acid/6-phosphogluconate dehydratase C-terminal" evidence="17">
    <location>
        <begin position="372"/>
        <end position="560"/>
    </location>
</feature>
<dbReference type="Gene3D" id="3.50.30.80">
    <property type="entry name" value="IlvD/EDD C-terminal domain-like"/>
    <property type="match status" value="1"/>
</dbReference>
<dbReference type="GO" id="GO:0004160">
    <property type="term" value="F:dihydroxy-acid dehydratase activity"/>
    <property type="evidence" value="ECO:0007669"/>
    <property type="project" value="UniProtKB-UniRule"/>
</dbReference>
<dbReference type="PANTHER" id="PTHR21000">
    <property type="entry name" value="DIHYDROXY-ACID DEHYDRATASE DAD"/>
    <property type="match status" value="1"/>
</dbReference>
<keyword evidence="3 15" id="KW-0028">Amino-acid biosynthesis</keyword>
<evidence type="ECO:0000259" key="17">
    <source>
        <dbReference type="Pfam" id="PF24877"/>
    </source>
</evidence>
<keyword evidence="9 15" id="KW-0456">Lyase</keyword>
<evidence type="ECO:0000256" key="3">
    <source>
        <dbReference type="ARBA" id="ARBA00022605"/>
    </source>
</evidence>
<evidence type="ECO:0000256" key="1">
    <source>
        <dbReference type="ARBA" id="ARBA00001946"/>
    </source>
</evidence>
<feature type="active site" description="Proton acceptor" evidence="15">
    <location>
        <position position="479"/>
    </location>
</feature>
<keyword evidence="7 15" id="KW-0408">Iron</keyword>
<feature type="domain" description="Dihydroxy-acid/6-phosphogluconate dehydratase N-terminal" evidence="16">
    <location>
        <begin position="42"/>
        <end position="358"/>
    </location>
</feature>
<feature type="binding site" evidence="15">
    <location>
        <position position="131"/>
    </location>
    <ligand>
        <name>Mg(2+)</name>
        <dbReference type="ChEBI" id="CHEBI:18420"/>
    </ligand>
</feature>
<keyword evidence="10 15" id="KW-0100">Branched-chain amino acid biosynthesis</keyword>
<comment type="caution">
    <text evidence="15">Lacks conserved residue(s) required for the propagation of feature annotation.</text>
</comment>
<dbReference type="SUPFAM" id="SSF52016">
    <property type="entry name" value="LeuD/IlvD-like"/>
    <property type="match status" value="1"/>
</dbReference>
<evidence type="ECO:0000256" key="6">
    <source>
        <dbReference type="ARBA" id="ARBA00022842"/>
    </source>
</evidence>
<dbReference type="EMBL" id="JBHSXI010000015">
    <property type="protein sequence ID" value="MFC6889992.1"/>
    <property type="molecule type" value="Genomic_DNA"/>
</dbReference>
<dbReference type="GO" id="GO:0009099">
    <property type="term" value="P:L-valine biosynthetic process"/>
    <property type="evidence" value="ECO:0007669"/>
    <property type="project" value="UniProtKB-UniRule"/>
</dbReference>